<dbReference type="GO" id="GO:0008270">
    <property type="term" value="F:zinc ion binding"/>
    <property type="evidence" value="ECO:0007669"/>
    <property type="project" value="UniProtKB-KW"/>
</dbReference>
<organism evidence="11 12">
    <name type="scientific">Zygotorulaspora mrakii</name>
    <name type="common">Zygosaccharomyces mrakii</name>
    <dbReference type="NCBI Taxonomy" id="42260"/>
    <lineage>
        <taxon>Eukaryota</taxon>
        <taxon>Fungi</taxon>
        <taxon>Dikarya</taxon>
        <taxon>Ascomycota</taxon>
        <taxon>Saccharomycotina</taxon>
        <taxon>Saccharomycetes</taxon>
        <taxon>Saccharomycetales</taxon>
        <taxon>Saccharomycetaceae</taxon>
        <taxon>Zygotorulaspora</taxon>
    </lineage>
</organism>
<accession>A0A7H9AZ37</accession>
<evidence type="ECO:0000259" key="9">
    <source>
        <dbReference type="PROSITE" id="PS51192"/>
    </source>
</evidence>
<feature type="domain" description="Helicase ATP-binding" evidence="9">
    <location>
        <begin position="331"/>
        <end position="539"/>
    </location>
</feature>
<evidence type="ECO:0000256" key="1">
    <source>
        <dbReference type="ARBA" id="ARBA00022723"/>
    </source>
</evidence>
<evidence type="ECO:0000256" key="6">
    <source>
        <dbReference type="ARBA" id="ARBA00022840"/>
    </source>
</evidence>
<keyword evidence="12" id="KW-1185">Reference proteome</keyword>
<dbReference type="SMART" id="SM00487">
    <property type="entry name" value="DEXDc"/>
    <property type="match status" value="1"/>
</dbReference>
<sequence length="1485" mass="171969">MEGVSFIDISSERSDVEFYENGIMILSGGGPVKGGEVPQCRPTKRLKIAKKQVPLVNVRVNSGSIEQQSFFNEVKVMLEYNQIEGHDILVVLWEGVRIFKIQLKLEERLRELFTIVHHKCLESQVLSVNNSVKNVKNKKNSHANNNTKRLISKLYKDVISSDIRLSYSDPHVWQITFDFSLLYIPQSINKFSKETCSFLDRMFSRGRCDTSHSNLENSSPFIQQNFVKQTISYTKSSVDSKESTVTKVDGLKVHLLPFQSKSVSWMFDKERKCFPDIDLNNALQALSFLNDYVSYGYEMISPTCFWNKFTNFILTLSDLKEIYNRFTSVQKQQNAIGCRGLLSEEMGLGKTIEILALILKNKRSVCQDNTFIDNDGKTIYKTKTSLIICPNAILQQWINEIENHTTENLKIFHYKGFLHVKKYFNCENIQEIVKTLSNCDIIITSYNVVSTEIHYAEYNASLRPRRKISPIKYDYSSPLSLMQFFRIILDEVQMLHSDSTKAAKCTSLLHRVHTWGVSGTPIQLVRDYQTALSYLKISPFFELPEIISTINLNVIYKRNQLINGIAFSLKELMNFFIERNLCIRHSKKDVFEQIQVPKQHNYIIPLEFAPVEWDNYLDLWNCFLEASGYHPNGSGSTRLSSAQLNQWLTRLRYLCCHAVFPDQNYNQKNNQNSNINSGSNSLLNIDDVLKLMTSEAIEKLDSLYRDNYQIQIKSAQAKMELQNKPMEAIGALNSIKQSLINDLKVKCNVDDPFNTNALSEDKNIPDATNQRLENNSRMRTRAYLDLLHQCYFFVATGYYLMGSNRLEQLDHENEKLTLMKTDVKPKTYVEFFSEEDMKSIEENQQFEQQYYTYAEKLRERILLGRVQKVEIIISETNVLFMDVNEVAESTHHSRELKIIQFHEEEDFSSNILVSRCFKMLASLISSLNKQAHQFNTLFEELEQLLYKPIRKEYNEDNEEEKANEYATSIDDQDKMFAIFACLEQLLSNRDLILTSDEIVKNPKKALKPQPGQQFSEFHSKLISKLNVINGSPMKQVFDDLKNSRIVRNVSGTTGGAKNVDDFENYLLAYEDKMSDMTKENNVLRDSLKKLNNIYNAKLEYYSHLQKISDSLVSLLHMETPARNLILKAVRDGTQNQKYLERIGTAESRVKYLNSLNALKEGIVMKKSFHCPICLGTIHMGAMIKCGHFFCRTCIGNWLKRHTTCPMCKTSASLTEAYNFKFQNEDKDEFMKDKTLEKNVQKMANKNMEPTTNDSEQVFEEKYSRYPRLKEVHQMRIKESFGAKIDFVIKLILFLKMKSEANNEDPPQIVLYSQSFDYLRVISKVLHIHDISQLTCWANIASIGETISKYKKDNTITCILLNVRALGAGLNLLNARHVFLLDPIINQGDELQAMSRNNRIGQTQETYVWNFMIRNTVEENILKYKCVLESKKRLIEGNKEIQQSMDDCIEADEDRKEFEMNESTGEQVAGKHLWHCFFQNTEQVTS</sequence>
<reference evidence="11 12" key="1">
    <citation type="submission" date="2020-07" db="EMBL/GenBank/DDBJ databases">
        <title>The yeast mating-type switching endonuclease HO is a domesticated member of an unorthodox homing genetic element family.</title>
        <authorList>
            <person name="Coughlan A.Y."/>
            <person name="Lombardi L."/>
            <person name="Braun-Galleani S."/>
            <person name="Martos A.R."/>
            <person name="Galeote V."/>
            <person name="Bigey F."/>
            <person name="Dequin S."/>
            <person name="Byrne K.P."/>
            <person name="Wolfe K.H."/>
        </authorList>
    </citation>
    <scope>NUCLEOTIDE SEQUENCE [LARGE SCALE GENOMIC DNA]</scope>
    <source>
        <strain evidence="11 12">NRRL Y-6702</strain>
    </source>
</reference>
<dbReference type="InterPro" id="IPR059033">
    <property type="entry name" value="C144_05_dom"/>
</dbReference>
<dbReference type="InterPro" id="IPR017907">
    <property type="entry name" value="Znf_RING_CS"/>
</dbReference>
<dbReference type="RefSeq" id="XP_037143132.1">
    <property type="nucleotide sequence ID" value="XM_037287237.1"/>
</dbReference>
<evidence type="ECO:0000313" key="12">
    <source>
        <dbReference type="Proteomes" id="UP000509704"/>
    </source>
</evidence>
<dbReference type="CDD" id="cd18793">
    <property type="entry name" value="SF2_C_SNF"/>
    <property type="match status" value="1"/>
</dbReference>
<dbReference type="InterPro" id="IPR027417">
    <property type="entry name" value="P-loop_NTPase"/>
</dbReference>
<dbReference type="InterPro" id="IPR014001">
    <property type="entry name" value="Helicase_ATP-bd"/>
</dbReference>
<dbReference type="EMBL" id="CP058605">
    <property type="protein sequence ID" value="QLG71404.1"/>
    <property type="molecule type" value="Genomic_DNA"/>
</dbReference>
<feature type="domain" description="RING-type" evidence="8">
    <location>
        <begin position="1170"/>
        <end position="1208"/>
    </location>
</feature>
<dbReference type="GO" id="GO:0005524">
    <property type="term" value="F:ATP binding"/>
    <property type="evidence" value="ECO:0007669"/>
    <property type="project" value="InterPro"/>
</dbReference>
<dbReference type="PROSITE" id="PS00518">
    <property type="entry name" value="ZF_RING_1"/>
    <property type="match status" value="1"/>
</dbReference>
<dbReference type="InterPro" id="IPR049730">
    <property type="entry name" value="SNF2/RAD54-like_C"/>
</dbReference>
<evidence type="ECO:0000259" key="10">
    <source>
        <dbReference type="PROSITE" id="PS51194"/>
    </source>
</evidence>
<keyword evidence="3 7" id="KW-0863">Zinc-finger</keyword>
<dbReference type="SUPFAM" id="SSF52540">
    <property type="entry name" value="P-loop containing nucleoside triphosphate hydrolases"/>
    <property type="match status" value="2"/>
</dbReference>
<dbReference type="KEGG" id="zmk:HG535_0B04460"/>
<keyword evidence="4" id="KW-0378">Hydrolase</keyword>
<dbReference type="InterPro" id="IPR052583">
    <property type="entry name" value="ATP-helicase/E3_Ub-Ligase"/>
</dbReference>
<evidence type="ECO:0000259" key="8">
    <source>
        <dbReference type="PROSITE" id="PS50089"/>
    </source>
</evidence>
<dbReference type="InterPro" id="IPR001650">
    <property type="entry name" value="Helicase_C-like"/>
</dbReference>
<evidence type="ECO:0000256" key="5">
    <source>
        <dbReference type="ARBA" id="ARBA00022833"/>
    </source>
</evidence>
<dbReference type="GO" id="GO:0016787">
    <property type="term" value="F:hydrolase activity"/>
    <property type="evidence" value="ECO:0007669"/>
    <property type="project" value="UniProtKB-KW"/>
</dbReference>
<dbReference type="Proteomes" id="UP000509704">
    <property type="component" value="Chromosome 2"/>
</dbReference>
<dbReference type="Pfam" id="PF26021">
    <property type="entry name" value="Ferritin_C144_05"/>
    <property type="match status" value="1"/>
</dbReference>
<protein>
    <recommendedName>
        <fullName evidence="13">RING-type domain-containing protein</fullName>
    </recommendedName>
</protein>
<dbReference type="InterPro" id="IPR013083">
    <property type="entry name" value="Znf_RING/FYVE/PHD"/>
</dbReference>
<dbReference type="Gene3D" id="3.40.50.300">
    <property type="entry name" value="P-loop containing nucleotide triphosphate hydrolases"/>
    <property type="match status" value="1"/>
</dbReference>
<proteinExistence type="predicted"/>
<dbReference type="Pfam" id="PF00176">
    <property type="entry name" value="SNF2-rel_dom"/>
    <property type="match status" value="1"/>
</dbReference>
<dbReference type="PROSITE" id="PS51192">
    <property type="entry name" value="HELICASE_ATP_BIND_1"/>
    <property type="match status" value="1"/>
</dbReference>
<dbReference type="SUPFAM" id="SSF57850">
    <property type="entry name" value="RING/U-box"/>
    <property type="match status" value="1"/>
</dbReference>
<name>A0A7H9AZ37_ZYGMR</name>
<evidence type="ECO:0000313" key="11">
    <source>
        <dbReference type="EMBL" id="QLG71404.1"/>
    </source>
</evidence>
<dbReference type="Gene3D" id="3.30.40.10">
    <property type="entry name" value="Zinc/RING finger domain, C3HC4 (zinc finger)"/>
    <property type="match status" value="1"/>
</dbReference>
<dbReference type="Pfam" id="PF13923">
    <property type="entry name" value="zf-C3HC4_2"/>
    <property type="match status" value="1"/>
</dbReference>
<dbReference type="InterPro" id="IPR001841">
    <property type="entry name" value="Znf_RING"/>
</dbReference>
<dbReference type="PROSITE" id="PS51194">
    <property type="entry name" value="HELICASE_CTER"/>
    <property type="match status" value="1"/>
</dbReference>
<dbReference type="Gene3D" id="3.40.50.10810">
    <property type="entry name" value="Tandem AAA-ATPase domain"/>
    <property type="match status" value="1"/>
</dbReference>
<dbReference type="Pfam" id="PF00271">
    <property type="entry name" value="Helicase_C"/>
    <property type="match status" value="1"/>
</dbReference>
<evidence type="ECO:0000256" key="7">
    <source>
        <dbReference type="PROSITE-ProRule" id="PRU00175"/>
    </source>
</evidence>
<dbReference type="PANTHER" id="PTHR45865:SF1">
    <property type="entry name" value="E3 UBIQUITIN-PROTEIN LIGASE SHPRH"/>
    <property type="match status" value="1"/>
</dbReference>
<dbReference type="InterPro" id="IPR038718">
    <property type="entry name" value="SNF2-like_sf"/>
</dbReference>
<feature type="domain" description="Helicase C-terminal" evidence="10">
    <location>
        <begin position="1282"/>
        <end position="1448"/>
    </location>
</feature>
<dbReference type="GeneID" id="59235065"/>
<dbReference type="SMART" id="SM00184">
    <property type="entry name" value="RING"/>
    <property type="match status" value="1"/>
</dbReference>
<keyword evidence="5" id="KW-0862">Zinc</keyword>
<evidence type="ECO:0000256" key="4">
    <source>
        <dbReference type="ARBA" id="ARBA00022801"/>
    </source>
</evidence>
<evidence type="ECO:0000256" key="2">
    <source>
        <dbReference type="ARBA" id="ARBA00022741"/>
    </source>
</evidence>
<keyword evidence="6" id="KW-0067">ATP-binding</keyword>
<dbReference type="GO" id="GO:0005634">
    <property type="term" value="C:nucleus"/>
    <property type="evidence" value="ECO:0007669"/>
    <property type="project" value="TreeGrafter"/>
</dbReference>
<dbReference type="GO" id="GO:0000209">
    <property type="term" value="P:protein polyubiquitination"/>
    <property type="evidence" value="ECO:0007669"/>
    <property type="project" value="TreeGrafter"/>
</dbReference>
<dbReference type="CDD" id="cd23135">
    <property type="entry name" value="RING-HC_IRC20-like"/>
    <property type="match status" value="1"/>
</dbReference>
<dbReference type="InterPro" id="IPR000330">
    <property type="entry name" value="SNF2_N"/>
</dbReference>
<dbReference type="PANTHER" id="PTHR45865">
    <property type="entry name" value="E3 UBIQUITIN-PROTEIN LIGASE SHPRH FAMILY MEMBER"/>
    <property type="match status" value="1"/>
</dbReference>
<keyword evidence="1" id="KW-0479">Metal-binding</keyword>
<evidence type="ECO:0008006" key="13">
    <source>
        <dbReference type="Google" id="ProtNLM"/>
    </source>
</evidence>
<dbReference type="GO" id="GO:0061630">
    <property type="term" value="F:ubiquitin protein ligase activity"/>
    <property type="evidence" value="ECO:0007669"/>
    <property type="project" value="TreeGrafter"/>
</dbReference>
<dbReference type="OrthoDB" id="5330228at2759"/>
<keyword evidence="2" id="KW-0547">Nucleotide-binding</keyword>
<gene>
    <name evidence="11" type="ORF">HG535_0B04460</name>
</gene>
<dbReference type="PROSITE" id="PS50089">
    <property type="entry name" value="ZF_RING_2"/>
    <property type="match status" value="1"/>
</dbReference>
<evidence type="ECO:0000256" key="3">
    <source>
        <dbReference type="ARBA" id="ARBA00022771"/>
    </source>
</evidence>
<dbReference type="GO" id="GO:0006974">
    <property type="term" value="P:DNA damage response"/>
    <property type="evidence" value="ECO:0007669"/>
    <property type="project" value="TreeGrafter"/>
</dbReference>